<dbReference type="GO" id="GO:0005829">
    <property type="term" value="C:cytosol"/>
    <property type="evidence" value="ECO:0007669"/>
    <property type="project" value="TreeGrafter"/>
</dbReference>
<dbReference type="GO" id="GO:0008830">
    <property type="term" value="F:dTDP-4-dehydrorhamnose 3,5-epimerase activity"/>
    <property type="evidence" value="ECO:0007669"/>
    <property type="project" value="InterPro"/>
</dbReference>
<accession>A0A8J3S1Q8</accession>
<dbReference type="InterPro" id="IPR011051">
    <property type="entry name" value="RmlC_Cupin_sf"/>
</dbReference>
<evidence type="ECO:0000313" key="5">
    <source>
        <dbReference type="Proteomes" id="UP000655044"/>
    </source>
</evidence>
<feature type="active site" description="Proton donor" evidence="2">
    <location>
        <position position="133"/>
    </location>
</feature>
<gene>
    <name evidence="4" type="primary">rfbC</name>
    <name evidence="4" type="ORF">Pro02_30330</name>
</gene>
<reference evidence="4" key="1">
    <citation type="submission" date="2021-01" db="EMBL/GenBank/DDBJ databases">
        <title>Whole genome shotgun sequence of Planobispora rosea NBRC 15558.</title>
        <authorList>
            <person name="Komaki H."/>
            <person name="Tamura T."/>
        </authorList>
    </citation>
    <scope>NUCLEOTIDE SEQUENCE</scope>
    <source>
        <strain evidence="4">NBRC 15558</strain>
    </source>
</reference>
<dbReference type="SUPFAM" id="SSF51182">
    <property type="entry name" value="RmlC-like cupins"/>
    <property type="match status" value="1"/>
</dbReference>
<dbReference type="PANTHER" id="PTHR21047">
    <property type="entry name" value="DTDP-6-DEOXY-D-GLUCOSE-3,5 EPIMERASE"/>
    <property type="match status" value="1"/>
</dbReference>
<feature type="site" description="Participates in a stacking interaction with the thymidine ring of dTDP-4-oxo-6-deoxyglucose" evidence="3">
    <location>
        <position position="139"/>
    </location>
</feature>
<dbReference type="RefSeq" id="WP_068926390.1">
    <property type="nucleotide sequence ID" value="NZ_BMQP01000006.1"/>
</dbReference>
<dbReference type="OrthoDB" id="9800680at2"/>
<dbReference type="InterPro" id="IPR014710">
    <property type="entry name" value="RmlC-like_jellyroll"/>
</dbReference>
<evidence type="ECO:0000256" key="1">
    <source>
        <dbReference type="ARBA" id="ARBA00010154"/>
    </source>
</evidence>
<comment type="similarity">
    <text evidence="1">Belongs to the dTDP-4-dehydrorhamnose 3,5-epimerase family.</text>
</comment>
<dbReference type="Proteomes" id="UP000655044">
    <property type="component" value="Unassembled WGS sequence"/>
</dbReference>
<dbReference type="PANTHER" id="PTHR21047:SF2">
    <property type="entry name" value="THYMIDINE DIPHOSPHO-4-KETO-RHAMNOSE 3,5-EPIMERASE"/>
    <property type="match status" value="1"/>
</dbReference>
<name>A0A8J3S1Q8_PLARO</name>
<dbReference type="GO" id="GO:0019305">
    <property type="term" value="P:dTDP-rhamnose biosynthetic process"/>
    <property type="evidence" value="ECO:0007669"/>
    <property type="project" value="TreeGrafter"/>
</dbReference>
<comment type="caution">
    <text evidence="4">The sequence shown here is derived from an EMBL/GenBank/DDBJ whole genome shotgun (WGS) entry which is preliminary data.</text>
</comment>
<dbReference type="InterPro" id="IPR000888">
    <property type="entry name" value="RmlC-like"/>
</dbReference>
<keyword evidence="5" id="KW-1185">Reference proteome</keyword>
<feature type="active site" description="Proton acceptor" evidence="2">
    <location>
        <position position="63"/>
    </location>
</feature>
<dbReference type="GO" id="GO:0000271">
    <property type="term" value="P:polysaccharide biosynthetic process"/>
    <property type="evidence" value="ECO:0007669"/>
    <property type="project" value="TreeGrafter"/>
</dbReference>
<evidence type="ECO:0000313" key="4">
    <source>
        <dbReference type="EMBL" id="GIH84625.1"/>
    </source>
</evidence>
<dbReference type="Pfam" id="PF00908">
    <property type="entry name" value="dTDP_sugar_isom"/>
    <property type="match status" value="1"/>
</dbReference>
<organism evidence="4 5">
    <name type="scientific">Planobispora rosea</name>
    <dbReference type="NCBI Taxonomy" id="35762"/>
    <lineage>
        <taxon>Bacteria</taxon>
        <taxon>Bacillati</taxon>
        <taxon>Actinomycetota</taxon>
        <taxon>Actinomycetes</taxon>
        <taxon>Streptosporangiales</taxon>
        <taxon>Streptosporangiaceae</taxon>
        <taxon>Planobispora</taxon>
    </lineage>
</organism>
<proteinExistence type="inferred from homology"/>
<evidence type="ECO:0000256" key="3">
    <source>
        <dbReference type="PIRSR" id="PIRSR600888-3"/>
    </source>
</evidence>
<evidence type="ECO:0000256" key="2">
    <source>
        <dbReference type="PIRSR" id="PIRSR600888-1"/>
    </source>
</evidence>
<sequence>MKYRPLNVAGAYEFTPQSFPDERGVFVSPYQEEAFVAALGHKLFPVAQTNHSRSRRGVLRGIHFTLTPPGTAKYVYCASGSAIDIIVDIRVGSPTFGKWDSAVLDPLDFRAMYFPPGVGHAFLALEDDTVMSYMISSPYVAAHELAIDPLDPDIGLEFPSDLTLIQSERDSVAPTLAQAAELGLLPEYRVSQAIGDTFR</sequence>
<dbReference type="Gene3D" id="2.60.120.10">
    <property type="entry name" value="Jelly Rolls"/>
    <property type="match status" value="1"/>
</dbReference>
<protein>
    <submittedName>
        <fullName evidence="4">dTDP-4-dehydrorhamnose 3,5-epimerase</fullName>
    </submittedName>
</protein>
<dbReference type="AlphaFoldDB" id="A0A8J3S1Q8"/>
<dbReference type="EMBL" id="BOOI01000025">
    <property type="protein sequence ID" value="GIH84625.1"/>
    <property type="molecule type" value="Genomic_DNA"/>
</dbReference>
<dbReference type="CDD" id="cd00438">
    <property type="entry name" value="cupin_RmlC"/>
    <property type="match status" value="1"/>
</dbReference>